<comment type="similarity">
    <text evidence="2 7">Belongs to the ExbD/TolR family.</text>
</comment>
<keyword evidence="5 8" id="KW-1133">Transmembrane helix</keyword>
<evidence type="ECO:0000313" key="9">
    <source>
        <dbReference type="EMBL" id="BAU23016.1"/>
    </source>
</evidence>
<dbReference type="STRING" id="1653476.THC_0622"/>
<evidence type="ECO:0000256" key="3">
    <source>
        <dbReference type="ARBA" id="ARBA00022475"/>
    </source>
</evidence>
<dbReference type="RefSeq" id="WP_068513167.1">
    <property type="nucleotide sequence ID" value="NZ_AP014945.1"/>
</dbReference>
<dbReference type="PANTHER" id="PTHR30558">
    <property type="entry name" value="EXBD MEMBRANE COMPONENT OF PMF-DRIVEN MACROMOLECULE IMPORT SYSTEM"/>
    <property type="match status" value="1"/>
</dbReference>
<evidence type="ECO:0000313" key="10">
    <source>
        <dbReference type="Proteomes" id="UP000068196"/>
    </source>
</evidence>
<evidence type="ECO:0000256" key="4">
    <source>
        <dbReference type="ARBA" id="ARBA00022692"/>
    </source>
</evidence>
<dbReference type="OrthoDB" id="8858387at2"/>
<keyword evidence="3" id="KW-1003">Cell membrane</keyword>
<evidence type="ECO:0000256" key="5">
    <source>
        <dbReference type="ARBA" id="ARBA00022989"/>
    </source>
</evidence>
<dbReference type="GO" id="GO:0022857">
    <property type="term" value="F:transmembrane transporter activity"/>
    <property type="evidence" value="ECO:0007669"/>
    <property type="project" value="InterPro"/>
</dbReference>
<dbReference type="KEGG" id="cthi:THC_0622"/>
<evidence type="ECO:0000256" key="7">
    <source>
        <dbReference type="RuleBase" id="RU003879"/>
    </source>
</evidence>
<gene>
    <name evidence="9" type="ORF">THC_0622</name>
</gene>
<name>A0A0U5AUV3_9BACT</name>
<keyword evidence="10" id="KW-1185">Reference proteome</keyword>
<evidence type="ECO:0000256" key="2">
    <source>
        <dbReference type="ARBA" id="ARBA00005811"/>
    </source>
</evidence>
<keyword evidence="7" id="KW-0813">Transport</keyword>
<dbReference type="Pfam" id="PF02472">
    <property type="entry name" value="ExbD"/>
    <property type="match status" value="1"/>
</dbReference>
<dbReference type="GO" id="GO:0005886">
    <property type="term" value="C:plasma membrane"/>
    <property type="evidence" value="ECO:0007669"/>
    <property type="project" value="UniProtKB-SubCell"/>
</dbReference>
<dbReference type="EMBL" id="AP014945">
    <property type="protein sequence ID" value="BAU23016.1"/>
    <property type="molecule type" value="Genomic_DNA"/>
</dbReference>
<protein>
    <submittedName>
        <fullName evidence="9">Biopolymer transporter ExbD</fullName>
    </submittedName>
</protein>
<keyword evidence="7" id="KW-0653">Protein transport</keyword>
<dbReference type="PANTHER" id="PTHR30558:SF7">
    <property type="entry name" value="TOL-PAL SYSTEM PROTEIN TOLR"/>
    <property type="match status" value="1"/>
</dbReference>
<comment type="subcellular location">
    <subcellularLocation>
        <location evidence="1">Cell membrane</location>
        <topology evidence="1">Single-pass membrane protein</topology>
    </subcellularLocation>
    <subcellularLocation>
        <location evidence="7">Cell membrane</location>
        <topology evidence="7">Single-pass type II membrane protein</topology>
    </subcellularLocation>
</comment>
<dbReference type="Gene3D" id="3.30.420.270">
    <property type="match status" value="1"/>
</dbReference>
<dbReference type="Proteomes" id="UP000068196">
    <property type="component" value="Chromosome"/>
</dbReference>
<dbReference type="PATRIC" id="fig|1653476.3.peg.643"/>
<reference evidence="10" key="2">
    <citation type="journal article" date="2016" name="Int. J. Syst. Evol. Microbiol.">
        <title>Caldimicrobium thiodismutans sp. nov., a sulfur-disproportionating bacterium isolated from a hot spring.</title>
        <authorList>
            <person name="Kojima H."/>
            <person name="Umezawa K."/>
            <person name="Fukui M."/>
        </authorList>
    </citation>
    <scope>NUCLEOTIDE SEQUENCE [LARGE SCALE GENOMIC DNA]</scope>
    <source>
        <strain evidence="10">TF1</strain>
    </source>
</reference>
<keyword evidence="4 7" id="KW-0812">Transmembrane</keyword>
<accession>A0A0U5AUV3</accession>
<feature type="transmembrane region" description="Helical" evidence="8">
    <location>
        <begin position="12"/>
        <end position="34"/>
    </location>
</feature>
<sequence>MEEKEFDNINVIPLVDIMLVLLTIVLVTATFISIKALPLKLPETKYTKELPQKRAIELTATKDGKIIYEDKEITLKDLEMLLSSLSEETPIVINIDRDSAVQNLVNLLDLLKKYHLSRISIKTIQK</sequence>
<evidence type="ECO:0000256" key="6">
    <source>
        <dbReference type="ARBA" id="ARBA00023136"/>
    </source>
</evidence>
<proteinExistence type="inferred from homology"/>
<evidence type="ECO:0000256" key="8">
    <source>
        <dbReference type="SAM" id="Phobius"/>
    </source>
</evidence>
<dbReference type="InterPro" id="IPR003400">
    <property type="entry name" value="ExbD"/>
</dbReference>
<organism evidence="9 10">
    <name type="scientific">Caldimicrobium thiodismutans</name>
    <dbReference type="NCBI Taxonomy" id="1653476"/>
    <lineage>
        <taxon>Bacteria</taxon>
        <taxon>Pseudomonadati</taxon>
        <taxon>Thermodesulfobacteriota</taxon>
        <taxon>Thermodesulfobacteria</taxon>
        <taxon>Thermodesulfobacteriales</taxon>
        <taxon>Thermodesulfobacteriaceae</taxon>
        <taxon>Caldimicrobium</taxon>
    </lineage>
</organism>
<dbReference type="AlphaFoldDB" id="A0A0U5AUV3"/>
<reference evidence="9 10" key="1">
    <citation type="journal article" date="2016" name="Int. J. Syst. Evol. Microbiol.">
        <title>Caldimicrobium thiodismutans sp. nov., a sulfur-disproportionating bacterium isolated from a hot spring, and emended description of the genus Caldimicrobium.</title>
        <authorList>
            <person name="Kojima H."/>
            <person name="Umezawa K."/>
            <person name="Fukui M."/>
        </authorList>
    </citation>
    <scope>NUCLEOTIDE SEQUENCE [LARGE SCALE GENOMIC DNA]</scope>
    <source>
        <strain evidence="9 10">TF1</strain>
    </source>
</reference>
<keyword evidence="6 8" id="KW-0472">Membrane</keyword>
<dbReference type="GO" id="GO:0015031">
    <property type="term" value="P:protein transport"/>
    <property type="evidence" value="ECO:0007669"/>
    <property type="project" value="UniProtKB-KW"/>
</dbReference>
<evidence type="ECO:0000256" key="1">
    <source>
        <dbReference type="ARBA" id="ARBA00004162"/>
    </source>
</evidence>